<dbReference type="AlphaFoldDB" id="A0A848J2T3"/>
<dbReference type="EMBL" id="JABBNU010000006">
    <property type="protein sequence ID" value="NMM48850.1"/>
    <property type="molecule type" value="Genomic_DNA"/>
</dbReference>
<evidence type="ECO:0000313" key="3">
    <source>
        <dbReference type="Proteomes" id="UP000559010"/>
    </source>
</evidence>
<accession>A0A848J2T3</accession>
<comment type="similarity">
    <text evidence="1">Belongs to the UPF0246 family.</text>
</comment>
<dbReference type="NCBIfam" id="NF002542">
    <property type="entry name" value="PRK02101.1-3"/>
    <property type="match status" value="1"/>
</dbReference>
<dbReference type="GO" id="GO:0005829">
    <property type="term" value="C:cytosol"/>
    <property type="evidence" value="ECO:0007669"/>
    <property type="project" value="TreeGrafter"/>
</dbReference>
<sequence length="256" mass="29471">MILIISPSKTQDFSDSDFKIKSSIPEFLSESKKLVRELRKLSVTQLESLMAISTNLAELNAQRFEEFSVPFSEDNAKQALMAFKGDVYTGFDFGSYSESDFEFAQNHLRILSGLYGMLKPLDLIQPYRLEMKTKLENERGKDLYKFWGDRPTDKLNKEFKEHKSKVLINLASNEYFKVIDKKKLDAEIITPVFKEIKGGKAKVIAIFAKKARGTMADYIIKNKIQNPEELKLFTGMGYTFDNELSSKNEFVFTRES</sequence>
<dbReference type="RefSeq" id="WP_169681218.1">
    <property type="nucleotide sequence ID" value="NZ_JABBNU010000006.1"/>
</dbReference>
<reference evidence="2 3" key="1">
    <citation type="submission" date="2020-04" db="EMBL/GenBank/DDBJ databases">
        <title>Flammeovirgaceae bacterium KN852 isolated from deep sea.</title>
        <authorList>
            <person name="Zhang D.-C."/>
        </authorList>
    </citation>
    <scope>NUCLEOTIDE SEQUENCE [LARGE SCALE GENOMIC DNA]</scope>
    <source>
        <strain evidence="2 3">KN852</strain>
    </source>
</reference>
<dbReference type="InterPro" id="IPR005583">
    <property type="entry name" value="YaaA"/>
</dbReference>
<dbReference type="Pfam" id="PF03883">
    <property type="entry name" value="H2O2_YaaD"/>
    <property type="match status" value="1"/>
</dbReference>
<dbReference type="HAMAP" id="MF_00652">
    <property type="entry name" value="UPF0246"/>
    <property type="match status" value="1"/>
</dbReference>
<dbReference type="PANTHER" id="PTHR30283">
    <property type="entry name" value="PEROXIDE STRESS RESPONSE PROTEIN YAAA"/>
    <property type="match status" value="1"/>
</dbReference>
<evidence type="ECO:0000313" key="2">
    <source>
        <dbReference type="EMBL" id="NMM48850.1"/>
    </source>
</evidence>
<comment type="caution">
    <text evidence="2">The sequence shown here is derived from an EMBL/GenBank/DDBJ whole genome shotgun (WGS) entry which is preliminary data.</text>
</comment>
<keyword evidence="3" id="KW-1185">Reference proteome</keyword>
<name>A0A848J2T3_9BACT</name>
<proteinExistence type="inferred from homology"/>
<dbReference type="Proteomes" id="UP000559010">
    <property type="component" value="Unassembled WGS sequence"/>
</dbReference>
<dbReference type="PANTHER" id="PTHR30283:SF4">
    <property type="entry name" value="PEROXIDE STRESS RESISTANCE PROTEIN YAAA"/>
    <property type="match status" value="1"/>
</dbReference>
<protein>
    <recommendedName>
        <fullName evidence="1">UPF0246 protein HH304_10600</fullName>
    </recommendedName>
</protein>
<organism evidence="2 3">
    <name type="scientific">Marinigracilibium pacificum</name>
    <dbReference type="NCBI Taxonomy" id="2729599"/>
    <lineage>
        <taxon>Bacteria</taxon>
        <taxon>Pseudomonadati</taxon>
        <taxon>Bacteroidota</taxon>
        <taxon>Cytophagia</taxon>
        <taxon>Cytophagales</taxon>
        <taxon>Flammeovirgaceae</taxon>
        <taxon>Marinigracilibium</taxon>
    </lineage>
</organism>
<evidence type="ECO:0000256" key="1">
    <source>
        <dbReference type="HAMAP-Rule" id="MF_00652"/>
    </source>
</evidence>
<dbReference type="GO" id="GO:0033194">
    <property type="term" value="P:response to hydroperoxide"/>
    <property type="evidence" value="ECO:0007669"/>
    <property type="project" value="TreeGrafter"/>
</dbReference>
<gene>
    <name evidence="2" type="primary">yaaA</name>
    <name evidence="2" type="ORF">HH304_10600</name>
</gene>